<reference evidence="2 3" key="1">
    <citation type="journal article" date="2010" name="PLoS ONE">
        <title>The complete genome sequence of the pathogenic intestinal spirochete Brachyspira pilosicoli and comparison with other Brachyspira genomes.</title>
        <authorList>
            <person name="Wanchanthuek P."/>
            <person name="Bellgard M.I."/>
            <person name="La T."/>
            <person name="Ryan K."/>
            <person name="Moolhuijzen P."/>
            <person name="Chapman B."/>
            <person name="Black M."/>
            <person name="Schibeci D."/>
            <person name="Hunter A."/>
            <person name="Barrero R."/>
            <person name="Phillips N.D."/>
            <person name="Hampson D.J."/>
        </authorList>
    </citation>
    <scope>NUCLEOTIDE SEQUENCE [LARGE SCALE GENOMIC DNA]</scope>
    <source>
        <strain evidence="3">ATCC BAA-1826 / 95/1000</strain>
    </source>
</reference>
<feature type="domain" description="Thioredoxin-like fold" evidence="1">
    <location>
        <begin position="11"/>
        <end position="74"/>
    </location>
</feature>
<dbReference type="HOGENOM" id="CLU_2599131_0_0_12"/>
<name>D8IAV5_BRAP9</name>
<dbReference type="Pfam" id="PF13192">
    <property type="entry name" value="Thioredoxin_3"/>
    <property type="match status" value="1"/>
</dbReference>
<dbReference type="KEGG" id="bpo:BP951000_0279"/>
<dbReference type="SUPFAM" id="SSF52833">
    <property type="entry name" value="Thioredoxin-like"/>
    <property type="match status" value="1"/>
</dbReference>
<gene>
    <name evidence="2" type="ordered locus">BP951000_0279</name>
</gene>
<dbReference type="Gene3D" id="3.40.30.10">
    <property type="entry name" value="Glutaredoxin"/>
    <property type="match status" value="1"/>
</dbReference>
<evidence type="ECO:0000313" key="3">
    <source>
        <dbReference type="Proteomes" id="UP000000332"/>
    </source>
</evidence>
<proteinExistence type="predicted"/>
<dbReference type="EMBL" id="CP002025">
    <property type="protein sequence ID" value="ADK30286.1"/>
    <property type="molecule type" value="Genomic_DNA"/>
</dbReference>
<keyword evidence="3" id="KW-1185">Reference proteome</keyword>
<sequence>MDKILLLSNENSAEMLTNLQNAVNKLNIDFPIKSTDDKALMSYYGVMTLPALIINDELVSYGEILSEDKLMGILKEKLL</sequence>
<dbReference type="STRING" id="759914.BP951000_0279"/>
<dbReference type="Proteomes" id="UP000000332">
    <property type="component" value="Chromosome"/>
</dbReference>
<organism evidence="2 3">
    <name type="scientific">Brachyspira pilosicoli (strain ATCC BAA-1826 / 95/1000)</name>
    <dbReference type="NCBI Taxonomy" id="759914"/>
    <lineage>
        <taxon>Bacteria</taxon>
        <taxon>Pseudomonadati</taxon>
        <taxon>Spirochaetota</taxon>
        <taxon>Spirochaetia</taxon>
        <taxon>Brachyspirales</taxon>
        <taxon>Brachyspiraceae</taxon>
        <taxon>Brachyspira</taxon>
    </lineage>
</organism>
<dbReference type="InterPro" id="IPR036249">
    <property type="entry name" value="Thioredoxin-like_sf"/>
</dbReference>
<dbReference type="InParanoid" id="D8IAV5"/>
<evidence type="ECO:0000259" key="1">
    <source>
        <dbReference type="Pfam" id="PF13192"/>
    </source>
</evidence>
<evidence type="ECO:0000313" key="2">
    <source>
        <dbReference type="EMBL" id="ADK30286.1"/>
    </source>
</evidence>
<dbReference type="AlphaFoldDB" id="D8IAV5"/>
<dbReference type="InterPro" id="IPR012336">
    <property type="entry name" value="Thioredoxin-like_fold"/>
</dbReference>
<accession>D8IAV5</accession>
<protein>
    <recommendedName>
        <fullName evidence="1">Thioredoxin-like fold domain-containing protein</fullName>
    </recommendedName>
</protein>